<gene>
    <name evidence="6" type="ORF">BK798_07480</name>
</gene>
<dbReference type="Pfam" id="PF12800">
    <property type="entry name" value="Fer4_4"/>
    <property type="match status" value="1"/>
</dbReference>
<dbReference type="Pfam" id="PF00037">
    <property type="entry name" value="Fer4"/>
    <property type="match status" value="3"/>
</dbReference>
<feature type="domain" description="4Fe-4S ferredoxin-type" evidence="5">
    <location>
        <begin position="197"/>
        <end position="226"/>
    </location>
</feature>
<dbReference type="CDD" id="cd10549">
    <property type="entry name" value="MtMvhB_like"/>
    <property type="match status" value="1"/>
</dbReference>
<evidence type="ECO:0000313" key="6">
    <source>
        <dbReference type="EMBL" id="ATZ60274.1"/>
    </source>
</evidence>
<evidence type="ECO:0000256" key="2">
    <source>
        <dbReference type="ARBA" id="ARBA00022723"/>
    </source>
</evidence>
<evidence type="ECO:0000259" key="5">
    <source>
        <dbReference type="PROSITE" id="PS51379"/>
    </source>
</evidence>
<evidence type="ECO:0000256" key="3">
    <source>
        <dbReference type="ARBA" id="ARBA00023004"/>
    </source>
</evidence>
<dbReference type="InterPro" id="IPR017900">
    <property type="entry name" value="4Fe4S_Fe_S_CS"/>
</dbReference>
<feature type="domain" description="4Fe-4S ferredoxin-type" evidence="5">
    <location>
        <begin position="145"/>
        <end position="174"/>
    </location>
</feature>
<feature type="domain" description="4Fe-4S ferredoxin-type" evidence="5">
    <location>
        <begin position="336"/>
        <end position="368"/>
    </location>
</feature>
<dbReference type="PANTHER" id="PTHR24960:SF79">
    <property type="entry name" value="PHOTOSYSTEM I IRON-SULFUR CENTER"/>
    <property type="match status" value="1"/>
</dbReference>
<keyword evidence="2" id="KW-0479">Metal-binding</keyword>
<dbReference type="Gene3D" id="3.30.70.20">
    <property type="match status" value="6"/>
</dbReference>
<proteinExistence type="predicted"/>
<reference evidence="6 7" key="1">
    <citation type="submission" date="2016-10" db="EMBL/GenBank/DDBJ databases">
        <authorList>
            <person name="Varghese N."/>
        </authorList>
    </citation>
    <scope>NUCLEOTIDE SEQUENCE [LARGE SCALE GENOMIC DNA]</scope>
    <source>
        <strain evidence="6 7">KB11</strain>
    </source>
</reference>
<protein>
    <submittedName>
        <fullName evidence="6">Ferredoxin</fullName>
    </submittedName>
</protein>
<evidence type="ECO:0000313" key="7">
    <source>
        <dbReference type="Proteomes" id="UP000232133"/>
    </source>
</evidence>
<keyword evidence="4" id="KW-0411">Iron-sulfur</keyword>
<dbReference type="GO" id="GO:0051539">
    <property type="term" value="F:4 iron, 4 sulfur cluster binding"/>
    <property type="evidence" value="ECO:0007669"/>
    <property type="project" value="UniProtKB-KW"/>
</dbReference>
<name>A0A2H4U851_METSM</name>
<dbReference type="PANTHER" id="PTHR24960">
    <property type="entry name" value="PHOTOSYSTEM I IRON-SULFUR CENTER-RELATED"/>
    <property type="match status" value="1"/>
</dbReference>
<dbReference type="RefSeq" id="WP_100815706.1">
    <property type="nucleotide sequence ID" value="NZ_CP017803.1"/>
</dbReference>
<keyword evidence="3" id="KW-0408">Iron</keyword>
<feature type="domain" description="4Fe-4S ferredoxin-type" evidence="5">
    <location>
        <begin position="54"/>
        <end position="83"/>
    </location>
</feature>
<feature type="domain" description="4Fe-4S ferredoxin-type" evidence="5">
    <location>
        <begin position="370"/>
        <end position="397"/>
    </location>
</feature>
<feature type="domain" description="4Fe-4S ferredoxin-type" evidence="5">
    <location>
        <begin position="21"/>
        <end position="53"/>
    </location>
</feature>
<feature type="domain" description="4Fe-4S ferredoxin-type" evidence="5">
    <location>
        <begin position="176"/>
        <end position="196"/>
    </location>
</feature>
<dbReference type="GO" id="GO:0046872">
    <property type="term" value="F:metal ion binding"/>
    <property type="evidence" value="ECO:0007669"/>
    <property type="project" value="UniProtKB-KW"/>
</dbReference>
<dbReference type="InterPro" id="IPR050157">
    <property type="entry name" value="PSI_iron-sulfur_center"/>
</dbReference>
<dbReference type="GeneID" id="35119209"/>
<feature type="domain" description="4Fe-4S ferredoxin-type" evidence="5">
    <location>
        <begin position="434"/>
        <end position="463"/>
    </location>
</feature>
<dbReference type="GO" id="GO:0016491">
    <property type="term" value="F:oxidoreductase activity"/>
    <property type="evidence" value="ECO:0007669"/>
    <property type="project" value="UniProtKB-ARBA"/>
</dbReference>
<dbReference type="InterPro" id="IPR017896">
    <property type="entry name" value="4Fe4S_Fe-S-bd"/>
</dbReference>
<dbReference type="Proteomes" id="UP000232133">
    <property type="component" value="Chromosome"/>
</dbReference>
<accession>A0A2H4U851</accession>
<evidence type="ECO:0000256" key="4">
    <source>
        <dbReference type="ARBA" id="ARBA00023014"/>
    </source>
</evidence>
<dbReference type="PROSITE" id="PS00198">
    <property type="entry name" value="4FE4S_FER_1"/>
    <property type="match status" value="5"/>
</dbReference>
<dbReference type="EMBL" id="CP017803">
    <property type="protein sequence ID" value="ATZ60274.1"/>
    <property type="molecule type" value="Genomic_DNA"/>
</dbReference>
<dbReference type="SUPFAM" id="SSF54862">
    <property type="entry name" value="4Fe-4S ferredoxins"/>
    <property type="match status" value="3"/>
</dbReference>
<evidence type="ECO:0000256" key="1">
    <source>
        <dbReference type="ARBA" id="ARBA00022485"/>
    </source>
</evidence>
<dbReference type="Pfam" id="PF12838">
    <property type="entry name" value="Fer4_7"/>
    <property type="match status" value="3"/>
</dbReference>
<keyword evidence="1" id="KW-0004">4Fe-4S</keyword>
<dbReference type="PROSITE" id="PS51379">
    <property type="entry name" value="4FE4S_FER_2"/>
    <property type="match status" value="9"/>
</dbReference>
<dbReference type="Pfam" id="PF12798">
    <property type="entry name" value="Fer4_3"/>
    <property type="match status" value="1"/>
</dbReference>
<sequence length="471" mass="51812">MFVSTNTCDGKGECIKQCPTKAIRLINGKALSCLTCGLCYKNCPSNAIFINSYGGYVVDRAKCSGCGMCMYNCPIDNIKIKDGVVYGICSRCGVCEEACPSNSRIDSFKLTEEKQLEFIKSLSNALPAYKGVPHKPSETTEVTRSYFTTDYDRCIYCGRCEKYCPTGTIQVTLDRDEGICSDCGLCSDVCPNGAMNKNHIVNKSTCTLCLNCLKACPHNAISIGKFKINVNHINQKPEGSIISCINCGLCASLSENDSLRYEDSKLRYDPTEDIGENIPKAHKIAIDSCPVATLKEDDEMLLVNEITGEEQNTLAGFCVSCGNCVKVCENDARLFKVATWDGSITDECISCGICCEVCPKEAITLHRGTISVDLDKCILCENCGVYCPVNAIPRTTMHKKEIVDGFCFIEQQLCMHCGLCYDICPYDAINKNNGKFEVDEDKCKYCGACKNACPANAFMFERNFKDSIEEI</sequence>
<organism evidence="6 7">
    <name type="scientific">Methanobrevibacter smithii</name>
    <dbReference type="NCBI Taxonomy" id="2173"/>
    <lineage>
        <taxon>Archaea</taxon>
        <taxon>Methanobacteriati</taxon>
        <taxon>Methanobacteriota</taxon>
        <taxon>Methanomada group</taxon>
        <taxon>Methanobacteria</taxon>
        <taxon>Methanobacteriales</taxon>
        <taxon>Methanobacteriaceae</taxon>
        <taxon>Methanobrevibacter</taxon>
    </lineage>
</organism>
<dbReference type="AlphaFoldDB" id="A0A2H4U851"/>
<feature type="domain" description="4Fe-4S ferredoxin-type" evidence="5">
    <location>
        <begin position="405"/>
        <end position="433"/>
    </location>
</feature>